<gene>
    <name evidence="1" type="ORF">CSF007_8270</name>
    <name evidence="2" type="ORF">NCTC10476_00484</name>
</gene>
<dbReference type="Proteomes" id="UP000255169">
    <property type="component" value="Unassembled WGS sequence"/>
</dbReference>
<evidence type="ECO:0000313" key="2">
    <source>
        <dbReference type="EMBL" id="SUP99256.1"/>
    </source>
</evidence>
<reference evidence="2 3" key="2">
    <citation type="submission" date="2018-06" db="EMBL/GenBank/DDBJ databases">
        <authorList>
            <consortium name="Pathogen Informatics"/>
            <person name="Doyle S."/>
        </authorList>
    </citation>
    <scope>NUCLEOTIDE SEQUENCE [LARGE SCALE GENOMIC DNA]</scope>
    <source>
        <strain evidence="2 3">NCTC10476</strain>
    </source>
</reference>
<organism evidence="1">
    <name type="scientific">Yersinia ruckeri</name>
    <dbReference type="NCBI Taxonomy" id="29486"/>
    <lineage>
        <taxon>Bacteria</taxon>
        <taxon>Pseudomonadati</taxon>
        <taxon>Pseudomonadota</taxon>
        <taxon>Gammaproteobacteria</taxon>
        <taxon>Enterobacterales</taxon>
        <taxon>Yersiniaceae</taxon>
        <taxon>Yersinia</taxon>
    </lineage>
</organism>
<dbReference type="EMBL" id="UHJG01000001">
    <property type="protein sequence ID" value="SUP99256.1"/>
    <property type="molecule type" value="Genomic_DNA"/>
</dbReference>
<accession>A0A0A8VGB0</accession>
<dbReference type="EMBL" id="LN681231">
    <property type="protein sequence ID" value="CEK27408.1"/>
    <property type="molecule type" value="Genomic_DNA"/>
</dbReference>
<keyword evidence="3" id="KW-1185">Reference proteome</keyword>
<proteinExistence type="predicted"/>
<protein>
    <submittedName>
        <fullName evidence="1">Uncharacterized protein</fullName>
    </submittedName>
</protein>
<sequence>MSVKNFTEEFKQAYFCMLGTKLGSQSELCCFIDEPYISPDGLQRLWQMDEREQ</sequence>
<evidence type="ECO:0000313" key="3">
    <source>
        <dbReference type="Proteomes" id="UP000255169"/>
    </source>
</evidence>
<dbReference type="AlphaFoldDB" id="A0A0A8VGB0"/>
<reference evidence="1" key="1">
    <citation type="journal article" date="2015" name="Genome Announc.">
        <title>Complete Genome Sequence of Yersinia ruckeri Strain CSF007-82, Etiologic Agent of Red Mouth Disease in Salmonid Fish.</title>
        <authorList>
            <person name="Nelson M.C."/>
            <person name="LaPatra S.E."/>
            <person name="Welch T.J."/>
            <person name="Graf J."/>
        </authorList>
    </citation>
    <scope>NUCLEOTIDE SEQUENCE</scope>
    <source>
        <strain evidence="1">CSF007-82</strain>
    </source>
</reference>
<name>A0A0A8VGB0_YERRU</name>
<evidence type="ECO:0000313" key="1">
    <source>
        <dbReference type="EMBL" id="CEK27408.1"/>
    </source>
</evidence>